<dbReference type="AlphaFoldDB" id="A0A840V353"/>
<dbReference type="GO" id="GO:0008233">
    <property type="term" value="F:peptidase activity"/>
    <property type="evidence" value="ECO:0007669"/>
    <property type="project" value="UniProtKB-KW"/>
</dbReference>
<evidence type="ECO:0000256" key="1">
    <source>
        <dbReference type="SAM" id="MobiDB-lite"/>
    </source>
</evidence>
<name>A0A840V353_9BACT</name>
<dbReference type="Proteomes" id="UP000557717">
    <property type="component" value="Unassembled WGS sequence"/>
</dbReference>
<protein>
    <submittedName>
        <fullName evidence="3">ABC-type protease/lipase transport system fused ATPase/permease subunit</fullName>
    </submittedName>
</protein>
<keyword evidence="3" id="KW-0378">Hydrolase</keyword>
<evidence type="ECO:0000313" key="4">
    <source>
        <dbReference type="Proteomes" id="UP000557717"/>
    </source>
</evidence>
<gene>
    <name evidence="3" type="ORF">HNR46_002670</name>
</gene>
<reference evidence="3 4" key="1">
    <citation type="submission" date="2020-08" db="EMBL/GenBank/DDBJ databases">
        <title>Genomic Encyclopedia of Type Strains, Phase IV (KMG-IV): sequencing the most valuable type-strain genomes for metagenomic binning, comparative biology and taxonomic classification.</title>
        <authorList>
            <person name="Goeker M."/>
        </authorList>
    </citation>
    <scope>NUCLEOTIDE SEQUENCE [LARGE SCALE GENOMIC DNA]</scope>
    <source>
        <strain evidence="3 4">YC6886</strain>
    </source>
</reference>
<keyword evidence="2" id="KW-0472">Membrane</keyword>
<feature type="region of interest" description="Disordered" evidence="1">
    <location>
        <begin position="1"/>
        <end position="33"/>
    </location>
</feature>
<organism evidence="3 4">
    <name type="scientific">Haloferula luteola</name>
    <dbReference type="NCBI Taxonomy" id="595692"/>
    <lineage>
        <taxon>Bacteria</taxon>
        <taxon>Pseudomonadati</taxon>
        <taxon>Verrucomicrobiota</taxon>
        <taxon>Verrucomicrobiia</taxon>
        <taxon>Verrucomicrobiales</taxon>
        <taxon>Verrucomicrobiaceae</taxon>
        <taxon>Haloferula</taxon>
    </lineage>
</organism>
<evidence type="ECO:0000256" key="2">
    <source>
        <dbReference type="SAM" id="Phobius"/>
    </source>
</evidence>
<dbReference type="GO" id="GO:0006508">
    <property type="term" value="P:proteolysis"/>
    <property type="evidence" value="ECO:0007669"/>
    <property type="project" value="UniProtKB-KW"/>
</dbReference>
<keyword evidence="2" id="KW-1133">Transmembrane helix</keyword>
<proteinExistence type="predicted"/>
<feature type="transmembrane region" description="Helical" evidence="2">
    <location>
        <begin position="60"/>
        <end position="86"/>
    </location>
</feature>
<keyword evidence="4" id="KW-1185">Reference proteome</keyword>
<keyword evidence="3" id="KW-0645">Protease</keyword>
<comment type="caution">
    <text evidence="3">The sequence shown here is derived from an EMBL/GenBank/DDBJ whole genome shotgun (WGS) entry which is preliminary data.</text>
</comment>
<accession>A0A840V353</accession>
<evidence type="ECO:0000313" key="3">
    <source>
        <dbReference type="EMBL" id="MBB5352425.1"/>
    </source>
</evidence>
<feature type="compositionally biased region" description="Basic and acidic residues" evidence="1">
    <location>
        <begin position="12"/>
        <end position="33"/>
    </location>
</feature>
<dbReference type="EMBL" id="JACHFD010000012">
    <property type="protein sequence ID" value="MBB5352425.1"/>
    <property type="molecule type" value="Genomic_DNA"/>
</dbReference>
<keyword evidence="2" id="KW-0812">Transmembrane</keyword>
<sequence>MSQTLEAEVVEIDGKPPEPLHSRRPKPAEADRARSPFASFRSFDVPRSFRVTFDRRWWPVWLLLGLVIGILALALGLIAAIGLGLLSVCRLLTRRVVGSSLHRPSQTLRQRP</sequence>